<feature type="non-terminal residue" evidence="5">
    <location>
        <position position="1"/>
    </location>
</feature>
<dbReference type="SMART" id="SM00827">
    <property type="entry name" value="PKS_AT"/>
    <property type="match status" value="1"/>
</dbReference>
<dbReference type="SUPFAM" id="SSF52151">
    <property type="entry name" value="FabD/lysophospholipase-like"/>
    <property type="match status" value="1"/>
</dbReference>
<dbReference type="InterPro" id="IPR016036">
    <property type="entry name" value="Malonyl_transacylase_ACP-bd"/>
</dbReference>
<keyword evidence="2" id="KW-0511">Multifunctional enzyme</keyword>
<evidence type="ECO:0000256" key="2">
    <source>
        <dbReference type="ARBA" id="ARBA00023268"/>
    </source>
</evidence>
<dbReference type="InterPro" id="IPR001227">
    <property type="entry name" value="Ac_transferase_dom_sf"/>
</dbReference>
<evidence type="ECO:0000313" key="5">
    <source>
        <dbReference type="EMBL" id="MBM7059057.1"/>
    </source>
</evidence>
<keyword evidence="3 5" id="KW-0012">Acyltransferase</keyword>
<feature type="domain" description="Malonyl-CoA:ACP transacylase (MAT)" evidence="4">
    <location>
        <begin position="1"/>
        <end position="103"/>
    </location>
</feature>
<dbReference type="SUPFAM" id="SSF55048">
    <property type="entry name" value="Probable ACP-binding domain of malonyl-CoA ACP transacylase"/>
    <property type="match status" value="1"/>
</dbReference>
<dbReference type="PANTHER" id="PTHR43775">
    <property type="entry name" value="FATTY ACID SYNTHASE"/>
    <property type="match status" value="1"/>
</dbReference>
<accession>A0ABS2I7W9</accession>
<evidence type="ECO:0000313" key="6">
    <source>
        <dbReference type="Proteomes" id="UP000712045"/>
    </source>
</evidence>
<dbReference type="InterPro" id="IPR014043">
    <property type="entry name" value="Acyl_transferase_dom"/>
</dbReference>
<dbReference type="InterPro" id="IPR050091">
    <property type="entry name" value="PKS_NRPS_Biosynth_Enz"/>
</dbReference>
<reference evidence="5 6" key="1">
    <citation type="submission" date="2021-02" db="EMBL/GenBank/DDBJ databases">
        <title>Genome Streptomyces sp. RHZ10.</title>
        <authorList>
            <person name="Besaury L."/>
        </authorList>
    </citation>
    <scope>NUCLEOTIDE SEQUENCE [LARGE SCALE GENOMIC DNA]</scope>
    <source>
        <strain evidence="5 6">RHZ10</strain>
    </source>
</reference>
<keyword evidence="1" id="KW-0808">Transferase</keyword>
<dbReference type="RefSeq" id="WP_205087047.1">
    <property type="nucleotide sequence ID" value="NZ_JAFEUF010000577.1"/>
</dbReference>
<evidence type="ECO:0000259" key="4">
    <source>
        <dbReference type="SMART" id="SM00827"/>
    </source>
</evidence>
<dbReference type="Proteomes" id="UP000712045">
    <property type="component" value="Unassembled WGS sequence"/>
</dbReference>
<dbReference type="Gene3D" id="3.40.366.10">
    <property type="entry name" value="Malonyl-Coenzyme A Acyl Carrier Protein, domain 2"/>
    <property type="match status" value="1"/>
</dbReference>
<evidence type="ECO:0000256" key="3">
    <source>
        <dbReference type="ARBA" id="ARBA00023315"/>
    </source>
</evidence>
<proteinExistence type="predicted"/>
<organism evidence="5 6">
    <name type="scientific">Streptomyces durocortorensis</name>
    <dbReference type="NCBI Taxonomy" id="2811104"/>
    <lineage>
        <taxon>Bacteria</taxon>
        <taxon>Bacillati</taxon>
        <taxon>Actinomycetota</taxon>
        <taxon>Actinomycetes</taxon>
        <taxon>Kitasatosporales</taxon>
        <taxon>Streptomycetaceae</taxon>
        <taxon>Streptomyces</taxon>
    </lineage>
</organism>
<feature type="non-terminal residue" evidence="5">
    <location>
        <position position="103"/>
    </location>
</feature>
<dbReference type="GO" id="GO:0016746">
    <property type="term" value="F:acyltransferase activity"/>
    <property type="evidence" value="ECO:0007669"/>
    <property type="project" value="UniProtKB-KW"/>
</dbReference>
<dbReference type="InterPro" id="IPR016035">
    <property type="entry name" value="Acyl_Trfase/lysoPLipase"/>
</dbReference>
<name>A0ABS2I7W9_9ACTN</name>
<dbReference type="EMBL" id="JAFEUF010000577">
    <property type="protein sequence ID" value="MBM7059057.1"/>
    <property type="molecule type" value="Genomic_DNA"/>
</dbReference>
<comment type="caution">
    <text evidence="5">The sequence shown here is derived from an EMBL/GenBank/DDBJ whole genome shotgun (WGS) entry which is preliminary data.</text>
</comment>
<keyword evidence="6" id="KW-1185">Reference proteome</keyword>
<evidence type="ECO:0000256" key="1">
    <source>
        <dbReference type="ARBA" id="ARBA00022679"/>
    </source>
</evidence>
<protein>
    <submittedName>
        <fullName evidence="5">Acyltransferase domain-containing protein</fullName>
    </submittedName>
</protein>
<sequence>AGVLSLDDACVLVSARGRLMDALPAGGAMLAVELAEEALVLPDGVDLAAVNGPASVTVSGDAEAVGALEEGLRGDGVRVKRLAVSHAFHSRLMEPMLAEFTAV</sequence>
<dbReference type="Pfam" id="PF00698">
    <property type="entry name" value="Acyl_transf_1"/>
    <property type="match status" value="1"/>
</dbReference>
<gene>
    <name evidence="5" type="ORF">JS521_36130</name>
</gene>
<dbReference type="PANTHER" id="PTHR43775:SF51">
    <property type="entry name" value="INACTIVE PHENOLPHTHIOCEROL SYNTHESIS POLYKETIDE SYNTHASE TYPE I PKS1-RELATED"/>
    <property type="match status" value="1"/>
</dbReference>